<reference evidence="3 4" key="1">
    <citation type="journal article" date="2010" name="Stand. Genomic Sci.">
        <title>Complete genome sequence of Haloterrigena turkmenica type strain (4k).</title>
        <authorList>
            <person name="Saunders E."/>
            <person name="Tindall B.J."/>
            <person name="Fahnrich R."/>
            <person name="Lapidus A."/>
            <person name="Copeland A."/>
            <person name="Del Rio T.G."/>
            <person name="Lucas S."/>
            <person name="Chen F."/>
            <person name="Tice H."/>
            <person name="Cheng J.F."/>
            <person name="Han C."/>
            <person name="Detter J.C."/>
            <person name="Bruce D."/>
            <person name="Goodwin L."/>
            <person name="Chain P."/>
            <person name="Pitluck S."/>
            <person name="Pati A."/>
            <person name="Ivanova N."/>
            <person name="Mavromatis K."/>
            <person name="Chen A."/>
            <person name="Palaniappan K."/>
            <person name="Land M."/>
            <person name="Hauser L."/>
            <person name="Chang Y.J."/>
            <person name="Jeffries C.D."/>
            <person name="Brettin T."/>
            <person name="Rohde M."/>
            <person name="Goker M."/>
            <person name="Bristow J."/>
            <person name="Eisen J.A."/>
            <person name="Markowitz V."/>
            <person name="Hugenholtz P."/>
            <person name="Klenk H.P."/>
            <person name="Kyrpides N.C."/>
        </authorList>
    </citation>
    <scope>NUCLEOTIDE SEQUENCE [LARGE SCALE GENOMIC DNA]</scope>
    <source>
        <strain evidence="4">ATCC 51198 / DSM 5511 / JCM 9101 / NCIMB 13204 / VKM B-1734 / 4k</strain>
    </source>
</reference>
<name>D2RVR7_HALTV</name>
<proteinExistence type="predicted"/>
<keyword evidence="4" id="KW-1185">Reference proteome</keyword>
<feature type="region of interest" description="Disordered" evidence="1">
    <location>
        <begin position="1"/>
        <end position="23"/>
    </location>
</feature>
<dbReference type="RefSeq" id="WP_012941752.1">
    <property type="nucleotide sequence ID" value="NC_013743.1"/>
</dbReference>
<dbReference type="InterPro" id="IPR040624">
    <property type="entry name" value="HalOD1"/>
</dbReference>
<dbReference type="eggNOG" id="arCOG08980">
    <property type="taxonomic scope" value="Archaea"/>
</dbReference>
<sequence>MNGLLSDHEDSPAHRVHFDPTDSSQLSSAVVRAVSTVADRSPRDIDPLWETIDPEALERLLEHAAARGDAASFGLEFGVDEFDVVVTAGGEIVVYDDGSDPGSDDGLGFSFDG</sequence>
<evidence type="ECO:0000313" key="4">
    <source>
        <dbReference type="Proteomes" id="UP000001903"/>
    </source>
</evidence>
<evidence type="ECO:0000313" key="3">
    <source>
        <dbReference type="EMBL" id="ADB59431.1"/>
    </source>
</evidence>
<dbReference type="GeneID" id="8741115"/>
<evidence type="ECO:0000256" key="1">
    <source>
        <dbReference type="SAM" id="MobiDB-lite"/>
    </source>
</evidence>
<organism evidence="3 4">
    <name type="scientific">Haloterrigena turkmenica (strain ATCC 51198 / DSM 5511 / JCM 9101 / NCIMB 13204 / VKM B-1734 / 4k)</name>
    <name type="common">Halococcus turkmenicus</name>
    <dbReference type="NCBI Taxonomy" id="543526"/>
    <lineage>
        <taxon>Archaea</taxon>
        <taxon>Methanobacteriati</taxon>
        <taxon>Methanobacteriota</taxon>
        <taxon>Stenosarchaea group</taxon>
        <taxon>Halobacteria</taxon>
        <taxon>Halobacteriales</taxon>
        <taxon>Natrialbaceae</taxon>
        <taxon>Haloterrigena</taxon>
    </lineage>
</organism>
<protein>
    <recommendedName>
        <fullName evidence="2">Halobacterial output domain-containing protein</fullName>
    </recommendedName>
</protein>
<dbReference type="STRING" id="543526.Htur_0533"/>
<dbReference type="Pfam" id="PF18545">
    <property type="entry name" value="HalOD1"/>
    <property type="match status" value="1"/>
</dbReference>
<dbReference type="Proteomes" id="UP000001903">
    <property type="component" value="Chromosome"/>
</dbReference>
<feature type="domain" description="Halobacterial output" evidence="2">
    <location>
        <begin position="23"/>
        <end position="95"/>
    </location>
</feature>
<feature type="compositionally biased region" description="Basic and acidic residues" evidence="1">
    <location>
        <begin position="1"/>
        <end position="20"/>
    </location>
</feature>
<dbReference type="AlphaFoldDB" id="D2RVR7"/>
<dbReference type="EMBL" id="CP001860">
    <property type="protein sequence ID" value="ADB59431.1"/>
    <property type="molecule type" value="Genomic_DNA"/>
</dbReference>
<gene>
    <name evidence="3" type="ordered locus">Htur_0533</name>
</gene>
<dbReference type="KEGG" id="htu:Htur_0533"/>
<dbReference type="HOGENOM" id="CLU_159738_4_1_2"/>
<accession>D2RVR7</accession>
<evidence type="ECO:0000259" key="2">
    <source>
        <dbReference type="Pfam" id="PF18545"/>
    </source>
</evidence>